<dbReference type="GO" id="GO:0005576">
    <property type="term" value="C:extracellular region"/>
    <property type="evidence" value="ECO:0007669"/>
    <property type="project" value="UniProtKB-SubCell"/>
</dbReference>
<comment type="caution">
    <text evidence="5">The sequence shown here is derived from an EMBL/GenBank/DDBJ whole genome shotgun (WGS) entry which is preliminary data.</text>
</comment>
<name>A0A4R6S8X4_LABRH</name>
<dbReference type="InterPro" id="IPR051417">
    <property type="entry name" value="SDr/BOS_complex"/>
</dbReference>
<evidence type="ECO:0000256" key="2">
    <source>
        <dbReference type="ARBA" id="ARBA00022525"/>
    </source>
</evidence>
<comment type="subcellular location">
    <subcellularLocation>
        <location evidence="1">Secreted</location>
    </subcellularLocation>
</comment>
<feature type="domain" description="SD-repeat containing protein B" evidence="4">
    <location>
        <begin position="165"/>
        <end position="235"/>
    </location>
</feature>
<dbReference type="InterPro" id="IPR013783">
    <property type="entry name" value="Ig-like_fold"/>
</dbReference>
<gene>
    <name evidence="5" type="ORF">EV186_104437</name>
</gene>
<evidence type="ECO:0000259" key="4">
    <source>
        <dbReference type="Pfam" id="PF17210"/>
    </source>
</evidence>
<sequence length="567" mass="59053">MSQGTMTKLRGPLVIFAGVVLAVVGFTTPASATVLWPNEDNMLGANPYRYSYIFDPGSGAITQEQFASPQLTDFYTGHGFDKNFMYWAPIVAIDPPNEIWNGCDDNGGGLCPEANIHSGVQTVAAEVASGQVHVKLWNGAFIGDACGNWNHSGAGPVPTISGTKYEDLNGDGAREAGEPGLAGWQIDLVYDGTVVATTTTGTDGGYRFALDADRLPIRAGTYAVAEHSQPGWVQSHAPDAVPIGYGVADKNFAGRDFGNYRPATVEGRKFDDHGADGSGTGDPGIADWTITLSNGASATTRTDGNYGFGGLRPGTYTVQEQARDGWRQTAPGTGTRTVTVTSGQVVDGADFGNVCLGVISVTAPDGVATRVDEVTVPGILTNDPPVPRTASGTATIANLLPGTYRVTLTLPDGVFTTDPDLTSINGSFAIVKTVTVPECGAATITPVFVTSQPGKITGGVRILVPGGFATAGFEFMQRTDGPRGTLEFNDHASGIRLHTSDITGISVSGTDAYIFGHATVGDAVYSFRLHLVDAGEPGSADRFELILANGYTAGFAETLDGGNVQIH</sequence>
<evidence type="ECO:0000313" key="5">
    <source>
        <dbReference type="EMBL" id="TDP96449.1"/>
    </source>
</evidence>
<evidence type="ECO:0000256" key="1">
    <source>
        <dbReference type="ARBA" id="ARBA00004613"/>
    </source>
</evidence>
<proteinExistence type="predicted"/>
<dbReference type="SUPFAM" id="SSF117074">
    <property type="entry name" value="Hypothetical protein PA1324"/>
    <property type="match status" value="2"/>
</dbReference>
<protein>
    <submittedName>
        <fullName evidence="5">SdrD B-like protein</fullName>
    </submittedName>
</protein>
<dbReference type="PANTHER" id="PTHR23303">
    <property type="entry name" value="CARBOXYPEPTIDASE REGULATORY REGION-CONTAINING"/>
    <property type="match status" value="1"/>
</dbReference>
<dbReference type="InterPro" id="IPR033764">
    <property type="entry name" value="Sdr_B"/>
</dbReference>
<dbReference type="Pfam" id="PF17210">
    <property type="entry name" value="SdrD_B"/>
    <property type="match status" value="1"/>
</dbReference>
<dbReference type="OrthoDB" id="6074739at2"/>
<dbReference type="GO" id="GO:0005975">
    <property type="term" value="P:carbohydrate metabolic process"/>
    <property type="evidence" value="ECO:0007669"/>
    <property type="project" value="UniProtKB-ARBA"/>
</dbReference>
<evidence type="ECO:0000313" key="6">
    <source>
        <dbReference type="Proteomes" id="UP000295444"/>
    </source>
</evidence>
<dbReference type="NCBIfam" id="NF041523">
    <property type="entry name" value="post_COAP_1"/>
    <property type="match status" value="1"/>
</dbReference>
<keyword evidence="2" id="KW-0964">Secreted</keyword>
<keyword evidence="3" id="KW-0732">Signal</keyword>
<accession>A0A4R6S8X4</accession>
<dbReference type="Proteomes" id="UP000295444">
    <property type="component" value="Unassembled WGS sequence"/>
</dbReference>
<reference evidence="5 6" key="1">
    <citation type="submission" date="2019-03" db="EMBL/GenBank/DDBJ databases">
        <title>Genomic Encyclopedia of Type Strains, Phase IV (KMG-IV): sequencing the most valuable type-strain genomes for metagenomic binning, comparative biology and taxonomic classification.</title>
        <authorList>
            <person name="Goeker M."/>
        </authorList>
    </citation>
    <scope>NUCLEOTIDE SEQUENCE [LARGE SCALE GENOMIC DNA]</scope>
    <source>
        <strain evidence="5 6">DSM 45361</strain>
    </source>
</reference>
<organism evidence="5 6">
    <name type="scientific">Labedaea rhizosphaerae</name>
    <dbReference type="NCBI Taxonomy" id="598644"/>
    <lineage>
        <taxon>Bacteria</taxon>
        <taxon>Bacillati</taxon>
        <taxon>Actinomycetota</taxon>
        <taxon>Actinomycetes</taxon>
        <taxon>Pseudonocardiales</taxon>
        <taxon>Pseudonocardiaceae</taxon>
        <taxon>Labedaea</taxon>
    </lineage>
</organism>
<dbReference type="AlphaFoldDB" id="A0A4R6S8X4"/>
<dbReference type="Gene3D" id="2.60.40.10">
    <property type="entry name" value="Immunoglobulins"/>
    <property type="match status" value="2"/>
</dbReference>
<keyword evidence="6" id="KW-1185">Reference proteome</keyword>
<dbReference type="EMBL" id="SNXZ01000004">
    <property type="protein sequence ID" value="TDP96449.1"/>
    <property type="molecule type" value="Genomic_DNA"/>
</dbReference>
<evidence type="ECO:0000256" key="3">
    <source>
        <dbReference type="ARBA" id="ARBA00022729"/>
    </source>
</evidence>